<sequence>MPLRRTLPVGAILAPAALVVVLAYALSAGVMLHVPPVVHMVAVATAGLVAGAAAVAMSVIAVRLNDGRAVLLGFAFSVMSVLLVFHALATPGVLIGDNGLVQAAGALNLPLGGSILAASALPALRRPRSAAAVLWVQVVVLVVLVAIGTLGLLFPAIIPAVPEYETLAAQLVFLAAAPLLAVLAYRASRTFLLTRRTSDLLVASGVVFLIGAEYGLLNSDMMDLIWWVAHAFEVAGLGLVGIPAALDLRHSTASRPLMGDLRAEDIVADEEGFLGGRVHALLVRLAEKDRSTEGHTRRVATLAVQIGEHLQLPASRLRLLALGGLLHDMGKLAVPDAILNKPGKLTDDEFAIIKGHPVTGRELLSELGGFPELVLDLVESHHERLDGRGYPNRAKAGKLDLEVRILTVADVYDALTADRVYREAWPIERALALLDEDTGSAFDALCVRALKAVVAPEQDAVTWRASLSAPAETPLRPRVPRTA</sequence>
<dbReference type="InterPro" id="IPR037522">
    <property type="entry name" value="HD_GYP_dom"/>
</dbReference>
<dbReference type="PANTHER" id="PTHR43155:SF2">
    <property type="entry name" value="CYCLIC DI-GMP PHOSPHODIESTERASE PA4108"/>
    <property type="match status" value="1"/>
</dbReference>
<dbReference type="Gene3D" id="1.10.3210.10">
    <property type="entry name" value="Hypothetical protein af1432"/>
    <property type="match status" value="1"/>
</dbReference>
<dbReference type="Pfam" id="PF13487">
    <property type="entry name" value="HD_5"/>
    <property type="match status" value="1"/>
</dbReference>
<keyword evidence="1" id="KW-0472">Membrane</keyword>
<organism evidence="3 4">
    <name type="scientific">Solirubrobacter ginsenosidimutans</name>
    <dbReference type="NCBI Taxonomy" id="490573"/>
    <lineage>
        <taxon>Bacteria</taxon>
        <taxon>Bacillati</taxon>
        <taxon>Actinomycetota</taxon>
        <taxon>Thermoleophilia</taxon>
        <taxon>Solirubrobacterales</taxon>
        <taxon>Solirubrobacteraceae</taxon>
        <taxon>Solirubrobacter</taxon>
    </lineage>
</organism>
<dbReference type="PROSITE" id="PS51832">
    <property type="entry name" value="HD_GYP"/>
    <property type="match status" value="1"/>
</dbReference>
<dbReference type="RefSeq" id="WP_270040740.1">
    <property type="nucleotide sequence ID" value="NZ_JAPDOD010000012.1"/>
</dbReference>
<dbReference type="CDD" id="cd00077">
    <property type="entry name" value="HDc"/>
    <property type="match status" value="1"/>
</dbReference>
<evidence type="ECO:0000256" key="1">
    <source>
        <dbReference type="SAM" id="Phobius"/>
    </source>
</evidence>
<dbReference type="PANTHER" id="PTHR43155">
    <property type="entry name" value="CYCLIC DI-GMP PHOSPHODIESTERASE PA4108-RELATED"/>
    <property type="match status" value="1"/>
</dbReference>
<feature type="transmembrane region" description="Helical" evidence="1">
    <location>
        <begin position="133"/>
        <end position="161"/>
    </location>
</feature>
<feature type="domain" description="HD-GYP" evidence="2">
    <location>
        <begin position="270"/>
        <end position="466"/>
    </location>
</feature>
<feature type="transmembrane region" description="Helical" evidence="1">
    <location>
        <begin position="69"/>
        <end position="88"/>
    </location>
</feature>
<reference evidence="3" key="1">
    <citation type="submission" date="2022-10" db="EMBL/GenBank/DDBJ databases">
        <title>The WGS of Solirubrobacter ginsenosidimutans DSM 21036.</title>
        <authorList>
            <person name="Jiang Z."/>
        </authorList>
    </citation>
    <scope>NUCLEOTIDE SEQUENCE</scope>
    <source>
        <strain evidence="3">DSM 21036</strain>
    </source>
</reference>
<dbReference type="InterPro" id="IPR003607">
    <property type="entry name" value="HD/PDEase_dom"/>
</dbReference>
<dbReference type="Proteomes" id="UP001149140">
    <property type="component" value="Unassembled WGS sequence"/>
</dbReference>
<name>A0A9X3MRW6_9ACTN</name>
<keyword evidence="1" id="KW-1133">Transmembrane helix</keyword>
<dbReference type="NCBIfam" id="TIGR00277">
    <property type="entry name" value="HDIG"/>
    <property type="match status" value="1"/>
</dbReference>
<accession>A0A9X3MRW6</accession>
<feature type="transmembrane region" description="Helical" evidence="1">
    <location>
        <begin position="37"/>
        <end position="62"/>
    </location>
</feature>
<gene>
    <name evidence="3" type="ORF">OM076_14705</name>
</gene>
<feature type="transmembrane region" description="Helical" evidence="1">
    <location>
        <begin position="224"/>
        <end position="246"/>
    </location>
</feature>
<keyword evidence="1" id="KW-0812">Transmembrane</keyword>
<dbReference type="InterPro" id="IPR006675">
    <property type="entry name" value="HDIG_dom"/>
</dbReference>
<dbReference type="EMBL" id="JAPDOD010000012">
    <property type="protein sequence ID" value="MDA0161524.1"/>
    <property type="molecule type" value="Genomic_DNA"/>
</dbReference>
<evidence type="ECO:0000259" key="2">
    <source>
        <dbReference type="PROSITE" id="PS51832"/>
    </source>
</evidence>
<comment type="caution">
    <text evidence="3">The sequence shown here is derived from an EMBL/GenBank/DDBJ whole genome shotgun (WGS) entry which is preliminary data.</text>
</comment>
<evidence type="ECO:0000313" key="4">
    <source>
        <dbReference type="Proteomes" id="UP001149140"/>
    </source>
</evidence>
<feature type="transmembrane region" description="Helical" evidence="1">
    <location>
        <begin position="200"/>
        <end position="218"/>
    </location>
</feature>
<proteinExistence type="predicted"/>
<feature type="transmembrane region" description="Helical" evidence="1">
    <location>
        <begin position="167"/>
        <end position="188"/>
    </location>
</feature>
<feature type="transmembrane region" description="Helical" evidence="1">
    <location>
        <begin position="100"/>
        <end position="121"/>
    </location>
</feature>
<dbReference type="SMART" id="SM00471">
    <property type="entry name" value="HDc"/>
    <property type="match status" value="1"/>
</dbReference>
<dbReference type="SUPFAM" id="SSF109604">
    <property type="entry name" value="HD-domain/PDEase-like"/>
    <property type="match status" value="1"/>
</dbReference>
<keyword evidence="4" id="KW-1185">Reference proteome</keyword>
<dbReference type="AlphaFoldDB" id="A0A9X3MRW6"/>
<evidence type="ECO:0000313" key="3">
    <source>
        <dbReference type="EMBL" id="MDA0161524.1"/>
    </source>
</evidence>
<protein>
    <submittedName>
        <fullName evidence="3">HD-GYP domain-containing protein</fullName>
    </submittedName>
</protein>